<dbReference type="Proteomes" id="UP000054632">
    <property type="component" value="Unassembled WGS sequence"/>
</dbReference>
<keyword evidence="6" id="KW-1185">Reference proteome</keyword>
<protein>
    <submittedName>
        <fullName evidence="2">Uncharacterized protein</fullName>
    </submittedName>
</protein>
<dbReference type="Proteomes" id="UP000054805">
    <property type="component" value="Unassembled WGS sequence"/>
</dbReference>
<proteinExistence type="predicted"/>
<evidence type="ECO:0000313" key="2">
    <source>
        <dbReference type="EMBL" id="KRY67245.1"/>
    </source>
</evidence>
<dbReference type="EMBL" id="JYDS01000201">
    <property type="protein sequence ID" value="KRZ21573.1"/>
    <property type="molecule type" value="Genomic_DNA"/>
</dbReference>
<dbReference type="Proteomes" id="UP000054815">
    <property type="component" value="Unassembled WGS sequence"/>
</dbReference>
<evidence type="ECO:0000313" key="4">
    <source>
        <dbReference type="EMBL" id="KRZ27513.1"/>
    </source>
</evidence>
<evidence type="ECO:0000313" key="6">
    <source>
        <dbReference type="Proteomes" id="UP000054805"/>
    </source>
</evidence>
<evidence type="ECO:0000313" key="5">
    <source>
        <dbReference type="Proteomes" id="UP000054632"/>
    </source>
</evidence>
<comment type="caution">
    <text evidence="2">The sequence shown here is derived from an EMBL/GenBank/DDBJ whole genome shotgun (WGS) entry which is preliminary data.</text>
</comment>
<dbReference type="EMBL" id="JYDV01000165">
    <property type="protein sequence ID" value="KRZ27513.1"/>
    <property type="molecule type" value="Genomic_DNA"/>
</dbReference>
<dbReference type="Proteomes" id="UP000054826">
    <property type="component" value="Unassembled WGS sequence"/>
</dbReference>
<evidence type="ECO:0000313" key="3">
    <source>
        <dbReference type="EMBL" id="KRZ21573.1"/>
    </source>
</evidence>
<sequence>MSLDLSDIFNQLVKRKGTSDDCSKLQREKSISLDMKLPVSRRLETGELQVDVDTSLDLATSMIRTIATKCE</sequence>
<reference evidence="5 6" key="1">
    <citation type="submission" date="2015-01" db="EMBL/GenBank/DDBJ databases">
        <title>Evolution of Trichinella species and genotypes.</title>
        <authorList>
            <person name="Korhonen P.K."/>
            <person name="Edoardo P."/>
            <person name="Giuseppe L.R."/>
            <person name="Gasser R.B."/>
        </authorList>
    </citation>
    <scope>NUCLEOTIDE SEQUENCE [LARGE SCALE GENOMIC DNA]</scope>
    <source>
        <strain evidence="2">ISS13</strain>
        <strain evidence="1">ISS141</strain>
        <strain evidence="4">ISS176</strain>
        <strain evidence="3">ISS588</strain>
    </source>
</reference>
<organism evidence="2 5">
    <name type="scientific">Trichinella pseudospiralis</name>
    <name type="common">Parasitic roundworm</name>
    <dbReference type="NCBI Taxonomy" id="6337"/>
    <lineage>
        <taxon>Eukaryota</taxon>
        <taxon>Metazoa</taxon>
        <taxon>Ecdysozoa</taxon>
        <taxon>Nematoda</taxon>
        <taxon>Enoplea</taxon>
        <taxon>Dorylaimia</taxon>
        <taxon>Trichinellida</taxon>
        <taxon>Trichinellidae</taxon>
        <taxon>Trichinella</taxon>
    </lineage>
</organism>
<gene>
    <name evidence="2" type="ORF">T4A_8354</name>
    <name evidence="3" type="ORF">T4B_11973</name>
    <name evidence="4" type="ORF">T4C_11585</name>
    <name evidence="1" type="ORF">T4E_1810</name>
</gene>
<dbReference type="AlphaFoldDB" id="A0A0V1E0A7"/>
<dbReference type="EMBL" id="JYDR01000142">
    <property type="protein sequence ID" value="KRY67245.1"/>
    <property type="molecule type" value="Genomic_DNA"/>
</dbReference>
<dbReference type="EMBL" id="JYDU01000203">
    <property type="protein sequence ID" value="KRX89285.1"/>
    <property type="molecule type" value="Genomic_DNA"/>
</dbReference>
<name>A0A0V1E0A7_TRIPS</name>
<accession>A0A0V1E0A7</accession>
<evidence type="ECO:0000313" key="1">
    <source>
        <dbReference type="EMBL" id="KRX89285.1"/>
    </source>
</evidence>